<feature type="domain" description="Glycosyltransferase 2-like" evidence="1">
    <location>
        <begin position="5"/>
        <end position="106"/>
    </location>
</feature>
<keyword evidence="2" id="KW-0808">Transferase</keyword>
<dbReference type="Proteomes" id="UP000317369">
    <property type="component" value="Chromosome"/>
</dbReference>
<reference evidence="2 3" key="1">
    <citation type="submission" date="2019-02" db="EMBL/GenBank/DDBJ databases">
        <title>Deep-cultivation of Planctomycetes and their phenomic and genomic characterization uncovers novel biology.</title>
        <authorList>
            <person name="Wiegand S."/>
            <person name="Jogler M."/>
            <person name="Boedeker C."/>
            <person name="Pinto D."/>
            <person name="Vollmers J."/>
            <person name="Rivas-Marin E."/>
            <person name="Kohn T."/>
            <person name="Peeters S.H."/>
            <person name="Heuer A."/>
            <person name="Rast P."/>
            <person name="Oberbeckmann S."/>
            <person name="Bunk B."/>
            <person name="Jeske O."/>
            <person name="Meyerdierks A."/>
            <person name="Storesund J.E."/>
            <person name="Kallscheuer N."/>
            <person name="Luecker S."/>
            <person name="Lage O.M."/>
            <person name="Pohl T."/>
            <person name="Merkel B.J."/>
            <person name="Hornburger P."/>
            <person name="Mueller R.-W."/>
            <person name="Bruemmer F."/>
            <person name="Labrenz M."/>
            <person name="Spormann A.M."/>
            <person name="Op den Camp H."/>
            <person name="Overmann J."/>
            <person name="Amann R."/>
            <person name="Jetten M.S.M."/>
            <person name="Mascher T."/>
            <person name="Medema M.H."/>
            <person name="Devos D.P."/>
            <person name="Kaster A.-K."/>
            <person name="Ovreas L."/>
            <person name="Rohde M."/>
            <person name="Galperin M.Y."/>
            <person name="Jogler C."/>
        </authorList>
    </citation>
    <scope>NUCLEOTIDE SEQUENCE [LARGE SCALE GENOMIC DNA]</scope>
    <source>
        <strain evidence="2 3">KS4</strain>
    </source>
</reference>
<dbReference type="PANTHER" id="PTHR48090:SF7">
    <property type="entry name" value="RFBJ PROTEIN"/>
    <property type="match status" value="1"/>
</dbReference>
<dbReference type="Pfam" id="PF00535">
    <property type="entry name" value="Glycos_transf_2"/>
    <property type="match status" value="1"/>
</dbReference>
<evidence type="ECO:0000313" key="2">
    <source>
        <dbReference type="EMBL" id="QDU32781.1"/>
    </source>
</evidence>
<sequence length="262" mass="29737">MRILVAIPVYNEEQYVTGVLAEVGKYTKDILVVDDGSTDETPSLLARQPVDVVRHKRNRGYGRSIRDAIRWASCYGYDWLITMDCDEQHEPRSLPDFFEAIEKAGKEDGHGADIISGSRYLHCEACGGGELVPEDRREINKTVTGWVKETLGYEITDSFCGFKACRVSGLRKMQLDRDGYAIPLQFWVQAKSHGLKVDEVPIRLIYNDPNRSFGEKLDDPAHRIALYREVWENELSRTANMRENCMPADCVEEKVEADASQA</sequence>
<dbReference type="Gene3D" id="3.90.550.10">
    <property type="entry name" value="Spore Coat Polysaccharide Biosynthesis Protein SpsA, Chain A"/>
    <property type="match status" value="1"/>
</dbReference>
<evidence type="ECO:0000313" key="3">
    <source>
        <dbReference type="Proteomes" id="UP000317369"/>
    </source>
</evidence>
<dbReference type="SUPFAM" id="SSF53448">
    <property type="entry name" value="Nucleotide-diphospho-sugar transferases"/>
    <property type="match status" value="1"/>
</dbReference>
<dbReference type="InterPro" id="IPR001173">
    <property type="entry name" value="Glyco_trans_2-like"/>
</dbReference>
<dbReference type="RefSeq" id="WP_145074892.1">
    <property type="nucleotide sequence ID" value="NZ_CP036425.1"/>
</dbReference>
<dbReference type="EMBL" id="CP036425">
    <property type="protein sequence ID" value="QDU32781.1"/>
    <property type="molecule type" value="Genomic_DNA"/>
</dbReference>
<dbReference type="PANTHER" id="PTHR48090">
    <property type="entry name" value="UNDECAPRENYL-PHOSPHATE 4-DEOXY-4-FORMAMIDO-L-ARABINOSE TRANSFERASE-RELATED"/>
    <property type="match status" value="1"/>
</dbReference>
<proteinExistence type="predicted"/>
<dbReference type="CDD" id="cd04179">
    <property type="entry name" value="DPM_DPG-synthase_like"/>
    <property type="match status" value="1"/>
</dbReference>
<dbReference type="EC" id="2.4.1.54" evidence="2"/>
<keyword evidence="2" id="KW-0328">Glycosyltransferase</keyword>
<dbReference type="InterPro" id="IPR050256">
    <property type="entry name" value="Glycosyltransferase_2"/>
</dbReference>
<protein>
    <submittedName>
        <fullName evidence="2">Undecaprenyl-phosphate mannosyltransferase</fullName>
        <ecNumber evidence="2">2.4.1.54</ecNumber>
    </submittedName>
</protein>
<evidence type="ECO:0000259" key="1">
    <source>
        <dbReference type="Pfam" id="PF00535"/>
    </source>
</evidence>
<dbReference type="OrthoDB" id="9810303at2"/>
<dbReference type="GO" id="GO:0047267">
    <property type="term" value="F:undecaprenyl-phosphate mannosyltransferase activity"/>
    <property type="evidence" value="ECO:0007669"/>
    <property type="project" value="UniProtKB-EC"/>
</dbReference>
<dbReference type="AlphaFoldDB" id="A0A517YRG8"/>
<dbReference type="InterPro" id="IPR029044">
    <property type="entry name" value="Nucleotide-diphossugar_trans"/>
</dbReference>
<keyword evidence="3" id="KW-1185">Reference proteome</keyword>
<organism evidence="2 3">
    <name type="scientific">Poriferisphaera corsica</name>
    <dbReference type="NCBI Taxonomy" id="2528020"/>
    <lineage>
        <taxon>Bacteria</taxon>
        <taxon>Pseudomonadati</taxon>
        <taxon>Planctomycetota</taxon>
        <taxon>Phycisphaerae</taxon>
        <taxon>Phycisphaerales</taxon>
        <taxon>Phycisphaeraceae</taxon>
        <taxon>Poriferisphaera</taxon>
    </lineage>
</organism>
<dbReference type="KEGG" id="pcor:KS4_08150"/>
<gene>
    <name evidence="2" type="ORF">KS4_08150</name>
</gene>
<name>A0A517YRG8_9BACT</name>
<accession>A0A517YRG8</accession>